<evidence type="ECO:0000313" key="2">
    <source>
        <dbReference type="WBParaSite" id="nRc.2.0.1.t17506-RA"/>
    </source>
</evidence>
<organism evidence="1 2">
    <name type="scientific">Romanomermis culicivorax</name>
    <name type="common">Nematode worm</name>
    <dbReference type="NCBI Taxonomy" id="13658"/>
    <lineage>
        <taxon>Eukaryota</taxon>
        <taxon>Metazoa</taxon>
        <taxon>Ecdysozoa</taxon>
        <taxon>Nematoda</taxon>
        <taxon>Enoplea</taxon>
        <taxon>Dorylaimia</taxon>
        <taxon>Mermithida</taxon>
        <taxon>Mermithoidea</taxon>
        <taxon>Mermithidae</taxon>
        <taxon>Romanomermis</taxon>
    </lineage>
</organism>
<proteinExistence type="predicted"/>
<dbReference type="Proteomes" id="UP000887565">
    <property type="component" value="Unplaced"/>
</dbReference>
<accession>A0A915IUJ6</accession>
<keyword evidence="1" id="KW-1185">Reference proteome</keyword>
<protein>
    <submittedName>
        <fullName evidence="2">Uncharacterized protein</fullName>
    </submittedName>
</protein>
<name>A0A915IUJ6_ROMCU</name>
<dbReference type="WBParaSite" id="nRc.2.0.1.t17506-RA">
    <property type="protein sequence ID" value="nRc.2.0.1.t17506-RA"/>
    <property type="gene ID" value="nRc.2.0.1.g17506"/>
</dbReference>
<dbReference type="AlphaFoldDB" id="A0A915IUJ6"/>
<evidence type="ECO:0000313" key="1">
    <source>
        <dbReference type="Proteomes" id="UP000887565"/>
    </source>
</evidence>
<sequence>MQEKINAVRLDNEKEEMRAVTGMYELKNKKIKLRGVITEDAQDYETQCTKLQKICRVVEFLRNRVLKGTSRRNL</sequence>
<reference evidence="2" key="1">
    <citation type="submission" date="2022-11" db="UniProtKB">
        <authorList>
            <consortium name="WormBaseParasite"/>
        </authorList>
    </citation>
    <scope>IDENTIFICATION</scope>
</reference>